<dbReference type="EMBL" id="BMAW01130465">
    <property type="protein sequence ID" value="GFU35207.1"/>
    <property type="molecule type" value="Genomic_DNA"/>
</dbReference>
<protein>
    <submittedName>
        <fullName evidence="2">Uncharacterized protein</fullName>
    </submittedName>
</protein>
<sequence length="105" mass="12226">MSFKALKTVEGVVHPIFQAAFRTLALLEDDTPWDGILEEASIFDSPYKIRELYAIMIVCCHVGYPIYLWKNTRKVCKKIFEGEWRERVEILSRSLILLTTNVLSF</sequence>
<evidence type="ECO:0000313" key="3">
    <source>
        <dbReference type="Proteomes" id="UP000887013"/>
    </source>
</evidence>
<comment type="caution">
    <text evidence="2">The sequence shown here is derived from an EMBL/GenBank/DDBJ whole genome shotgun (WGS) entry which is preliminary data.</text>
</comment>
<keyword evidence="3" id="KW-1185">Reference proteome</keyword>
<dbReference type="Proteomes" id="UP000887013">
    <property type="component" value="Unassembled WGS sequence"/>
</dbReference>
<keyword evidence="1" id="KW-0812">Transmembrane</keyword>
<keyword evidence="1" id="KW-1133">Transmembrane helix</keyword>
<keyword evidence="1" id="KW-0472">Membrane</keyword>
<gene>
    <name evidence="2" type="ORF">NPIL_175601</name>
</gene>
<feature type="transmembrane region" description="Helical" evidence="1">
    <location>
        <begin position="52"/>
        <end position="69"/>
    </location>
</feature>
<evidence type="ECO:0000313" key="2">
    <source>
        <dbReference type="EMBL" id="GFU35207.1"/>
    </source>
</evidence>
<name>A0A8X6QMV5_NEPPI</name>
<proteinExistence type="predicted"/>
<accession>A0A8X6QMV5</accession>
<reference evidence="2" key="1">
    <citation type="submission" date="2020-08" db="EMBL/GenBank/DDBJ databases">
        <title>Multicomponent nature underlies the extraordinary mechanical properties of spider dragline silk.</title>
        <authorList>
            <person name="Kono N."/>
            <person name="Nakamura H."/>
            <person name="Mori M."/>
            <person name="Yoshida Y."/>
            <person name="Ohtoshi R."/>
            <person name="Malay A.D."/>
            <person name="Moran D.A.P."/>
            <person name="Tomita M."/>
            <person name="Numata K."/>
            <person name="Arakawa K."/>
        </authorList>
    </citation>
    <scope>NUCLEOTIDE SEQUENCE</scope>
</reference>
<evidence type="ECO:0000256" key="1">
    <source>
        <dbReference type="SAM" id="Phobius"/>
    </source>
</evidence>
<organism evidence="2 3">
    <name type="scientific">Nephila pilipes</name>
    <name type="common">Giant wood spider</name>
    <name type="synonym">Nephila maculata</name>
    <dbReference type="NCBI Taxonomy" id="299642"/>
    <lineage>
        <taxon>Eukaryota</taxon>
        <taxon>Metazoa</taxon>
        <taxon>Ecdysozoa</taxon>
        <taxon>Arthropoda</taxon>
        <taxon>Chelicerata</taxon>
        <taxon>Arachnida</taxon>
        <taxon>Araneae</taxon>
        <taxon>Araneomorphae</taxon>
        <taxon>Entelegynae</taxon>
        <taxon>Araneoidea</taxon>
        <taxon>Nephilidae</taxon>
        <taxon>Nephila</taxon>
    </lineage>
</organism>
<dbReference type="OrthoDB" id="6434721at2759"/>
<dbReference type="AlphaFoldDB" id="A0A8X6QMV5"/>